<reference evidence="1 2" key="1">
    <citation type="submission" date="2018-02" db="EMBL/GenBank/DDBJ databases">
        <title>Whole genome sequencing of endophytic bacterium.</title>
        <authorList>
            <person name="Eedara R."/>
            <person name="Podile A.R."/>
        </authorList>
    </citation>
    <scope>NUCLEOTIDE SEQUENCE [LARGE SCALE GENOMIC DNA]</scope>
    <source>
        <strain evidence="1 2">RP1T</strain>
    </source>
</reference>
<accession>A0A2S9QH67</accession>
<organism evidence="1 2">
    <name type="scientific">Labrys okinawensis</name>
    <dbReference type="NCBI Taxonomy" id="346911"/>
    <lineage>
        <taxon>Bacteria</taxon>
        <taxon>Pseudomonadati</taxon>
        <taxon>Pseudomonadota</taxon>
        <taxon>Alphaproteobacteria</taxon>
        <taxon>Hyphomicrobiales</taxon>
        <taxon>Xanthobacteraceae</taxon>
        <taxon>Labrys</taxon>
    </lineage>
</organism>
<protein>
    <recommendedName>
        <fullName evidence="3">Glycolipid-binding domain-containing protein</fullName>
    </recommendedName>
</protein>
<evidence type="ECO:0000313" key="1">
    <source>
        <dbReference type="EMBL" id="PRH88672.1"/>
    </source>
</evidence>
<dbReference type="SUPFAM" id="SSF159275">
    <property type="entry name" value="PA1994-like"/>
    <property type="match status" value="1"/>
</dbReference>
<dbReference type="Pfam" id="PF06475">
    <property type="entry name" value="Glycolipid_bind"/>
    <property type="match status" value="1"/>
</dbReference>
<dbReference type="RefSeq" id="WP_105861019.1">
    <property type="nucleotide sequence ID" value="NZ_PUEJ01000002.1"/>
</dbReference>
<dbReference type="Proteomes" id="UP000237682">
    <property type="component" value="Unassembled WGS sequence"/>
</dbReference>
<dbReference type="AlphaFoldDB" id="A0A2S9QH67"/>
<comment type="caution">
    <text evidence="1">The sequence shown here is derived from an EMBL/GenBank/DDBJ whole genome shotgun (WGS) entry which is preliminary data.</text>
</comment>
<name>A0A2S9QH67_9HYPH</name>
<dbReference type="EMBL" id="PUEJ01000002">
    <property type="protein sequence ID" value="PRH88672.1"/>
    <property type="molecule type" value="Genomic_DNA"/>
</dbReference>
<evidence type="ECO:0000313" key="2">
    <source>
        <dbReference type="Proteomes" id="UP000237682"/>
    </source>
</evidence>
<evidence type="ECO:0008006" key="3">
    <source>
        <dbReference type="Google" id="ProtNLM"/>
    </source>
</evidence>
<dbReference type="OrthoDB" id="7347529at2"/>
<gene>
    <name evidence="1" type="ORF">C5L14_05425</name>
</gene>
<keyword evidence="2" id="KW-1185">Reference proteome</keyword>
<sequence>MPSILWKRLDLEGHDACRIVECDDGWDIAGNAVFDHQGDAANLAYRLNCDRSWLSRKATIGGWIGSRDIHILIDRAEDGHWYVNGEKNVDFRGLVDIDLGFTPASNTNAIRRMNLEKGRQSESVAVWLDTEDWSVKALPQVYRRLDANTYDYSSPLHEYHAELSVSEFGLVVEYPALWRMINCRSDLEEKGRGTGR</sequence>
<proteinExistence type="predicted"/>
<dbReference type="InterPro" id="IPR009467">
    <property type="entry name" value="Glycolipid-bd_prot_put"/>
</dbReference>